<name>A0A9W7ZQP1_9FUNG</name>
<keyword evidence="3" id="KW-1185">Reference proteome</keyword>
<feature type="region of interest" description="Disordered" evidence="1">
    <location>
        <begin position="328"/>
        <end position="348"/>
    </location>
</feature>
<feature type="region of interest" description="Disordered" evidence="1">
    <location>
        <begin position="367"/>
        <end position="423"/>
    </location>
</feature>
<evidence type="ECO:0000313" key="2">
    <source>
        <dbReference type="EMBL" id="KAJ1911051.1"/>
    </source>
</evidence>
<evidence type="ECO:0000256" key="1">
    <source>
        <dbReference type="SAM" id="MobiDB-lite"/>
    </source>
</evidence>
<dbReference type="OrthoDB" id="5551505at2759"/>
<accession>A0A9W7ZQP1</accession>
<feature type="region of interest" description="Disordered" evidence="1">
    <location>
        <begin position="248"/>
        <end position="273"/>
    </location>
</feature>
<dbReference type="EMBL" id="JANBPU010000494">
    <property type="protein sequence ID" value="KAJ1911051.1"/>
    <property type="molecule type" value="Genomic_DNA"/>
</dbReference>
<sequence length="423" mass="46967">MVVHKKNWCRLCQLCLSCTGEKRRVFGKNGCNCAEFDLEHISPKIVKEERRLSFRFRQLTAIECEVLESIRQKLKLPTAPIHANLERANLCPTCQQRLRRAKMVMGGIGGSRRRIKSEDMKPGSWAYKTPISNIHKGEYHNGKGGNRSTFATIGSSGTHKKSIMNDPDKDVFMAACTLRRMSSMGKDEIHNYKFISQQTPLAMMRPAPGTDMMSYPFGTFGYQGTLQSPLTMLNNRSLYKQTKDLQTPKYSQNMRNGPSDESPSGHECNTNEPNVTMPLILPPVSEVLYTAADIAPPPLSSCTDLHCVDIAEHLRRLNKSLDRLDSVTQRYPQPSPDLSSPSTSNPLTDIPAETLNDLQRHSAAITNDDCSQPQYDGKEKVGDQAKYGVSDVTNKPGSGVDIGNQSCGACNKADPSPESREVK</sequence>
<organism evidence="2 3">
    <name type="scientific">Mycoemilia scoparia</name>
    <dbReference type="NCBI Taxonomy" id="417184"/>
    <lineage>
        <taxon>Eukaryota</taxon>
        <taxon>Fungi</taxon>
        <taxon>Fungi incertae sedis</taxon>
        <taxon>Zoopagomycota</taxon>
        <taxon>Kickxellomycotina</taxon>
        <taxon>Kickxellomycetes</taxon>
        <taxon>Kickxellales</taxon>
        <taxon>Kickxellaceae</taxon>
        <taxon>Mycoemilia</taxon>
    </lineage>
</organism>
<gene>
    <name evidence="2" type="ORF">H4219_006060</name>
</gene>
<feature type="compositionally biased region" description="Polar residues" evidence="1">
    <location>
        <begin position="328"/>
        <end position="347"/>
    </location>
</feature>
<evidence type="ECO:0000313" key="3">
    <source>
        <dbReference type="Proteomes" id="UP001150538"/>
    </source>
</evidence>
<protein>
    <submittedName>
        <fullName evidence="2">Uncharacterized protein</fullName>
    </submittedName>
</protein>
<reference evidence="2" key="1">
    <citation type="submission" date="2022-07" db="EMBL/GenBank/DDBJ databases">
        <title>Phylogenomic reconstructions and comparative analyses of Kickxellomycotina fungi.</title>
        <authorList>
            <person name="Reynolds N.K."/>
            <person name="Stajich J.E."/>
            <person name="Barry K."/>
            <person name="Grigoriev I.V."/>
            <person name="Crous P."/>
            <person name="Smith M.E."/>
        </authorList>
    </citation>
    <scope>NUCLEOTIDE SEQUENCE</scope>
    <source>
        <strain evidence="2">NBRC 100468</strain>
    </source>
</reference>
<dbReference type="AlphaFoldDB" id="A0A9W7ZQP1"/>
<dbReference type="Proteomes" id="UP001150538">
    <property type="component" value="Unassembled WGS sequence"/>
</dbReference>
<proteinExistence type="predicted"/>
<comment type="caution">
    <text evidence="2">The sequence shown here is derived from an EMBL/GenBank/DDBJ whole genome shotgun (WGS) entry which is preliminary data.</text>
</comment>